<dbReference type="Pfam" id="PF02472">
    <property type="entry name" value="ExbD"/>
    <property type="match status" value="1"/>
</dbReference>
<keyword evidence="6 8" id="KW-0472">Membrane</keyword>
<dbReference type="InterPro" id="IPR003400">
    <property type="entry name" value="ExbD"/>
</dbReference>
<evidence type="ECO:0000256" key="2">
    <source>
        <dbReference type="ARBA" id="ARBA00005811"/>
    </source>
</evidence>
<feature type="transmembrane region" description="Helical" evidence="8">
    <location>
        <begin position="15"/>
        <end position="36"/>
    </location>
</feature>
<protein>
    <submittedName>
        <fullName evidence="9">Biopolymer transport protein ExbD</fullName>
    </submittedName>
</protein>
<gene>
    <name evidence="9" type="ORF">SAMN06265373_11084</name>
</gene>
<evidence type="ECO:0000256" key="8">
    <source>
        <dbReference type="SAM" id="Phobius"/>
    </source>
</evidence>
<evidence type="ECO:0000256" key="1">
    <source>
        <dbReference type="ARBA" id="ARBA00004162"/>
    </source>
</evidence>
<evidence type="ECO:0000256" key="6">
    <source>
        <dbReference type="ARBA" id="ARBA00023136"/>
    </source>
</evidence>
<keyword evidence="7" id="KW-0813">Transport</keyword>
<comment type="similarity">
    <text evidence="2 7">Belongs to the ExbD/TolR family.</text>
</comment>
<evidence type="ECO:0000313" key="9">
    <source>
        <dbReference type="EMBL" id="SMP34746.1"/>
    </source>
</evidence>
<comment type="subcellular location">
    <subcellularLocation>
        <location evidence="1">Cell membrane</location>
        <topology evidence="1">Single-pass membrane protein</topology>
    </subcellularLocation>
    <subcellularLocation>
        <location evidence="7">Cell membrane</location>
        <topology evidence="7">Single-pass type II membrane protein</topology>
    </subcellularLocation>
</comment>
<evidence type="ECO:0000256" key="4">
    <source>
        <dbReference type="ARBA" id="ARBA00022692"/>
    </source>
</evidence>
<evidence type="ECO:0000256" key="3">
    <source>
        <dbReference type="ARBA" id="ARBA00022475"/>
    </source>
</evidence>
<evidence type="ECO:0000313" key="10">
    <source>
        <dbReference type="Proteomes" id="UP001157961"/>
    </source>
</evidence>
<organism evidence="9 10">
    <name type="scientific">Shimia sagamensis</name>
    <dbReference type="NCBI Taxonomy" id="1566352"/>
    <lineage>
        <taxon>Bacteria</taxon>
        <taxon>Pseudomonadati</taxon>
        <taxon>Pseudomonadota</taxon>
        <taxon>Alphaproteobacteria</taxon>
        <taxon>Rhodobacterales</taxon>
        <taxon>Roseobacteraceae</taxon>
    </lineage>
</organism>
<sequence>MTLSRPQTARGRISLVPLIDVLFILLVYFMVTSVYLDLDMIPVARKTDFPATSPQAGVTNEGRRVLLRITSDGNMNLRGLRLDDANQASALSALASEVPPPQVLILPSGAAPLFALTNALDALALAGLTDTRVVRIESRP</sequence>
<keyword evidence="4 7" id="KW-0812">Transmembrane</keyword>
<keyword evidence="3" id="KW-1003">Cell membrane</keyword>
<keyword evidence="10" id="KW-1185">Reference proteome</keyword>
<evidence type="ECO:0000256" key="7">
    <source>
        <dbReference type="RuleBase" id="RU003879"/>
    </source>
</evidence>
<reference evidence="9 10" key="1">
    <citation type="submission" date="2017-05" db="EMBL/GenBank/DDBJ databases">
        <authorList>
            <person name="Varghese N."/>
            <person name="Submissions S."/>
        </authorList>
    </citation>
    <scope>NUCLEOTIDE SEQUENCE [LARGE SCALE GENOMIC DNA]</scope>
    <source>
        <strain evidence="9 10">DSM 29734</strain>
    </source>
</reference>
<dbReference type="RefSeq" id="WP_283427765.1">
    <property type="nucleotide sequence ID" value="NZ_FXTY01000010.1"/>
</dbReference>
<dbReference type="EMBL" id="FXTY01000010">
    <property type="protein sequence ID" value="SMP34746.1"/>
    <property type="molecule type" value="Genomic_DNA"/>
</dbReference>
<accession>A0ABY1PHS7</accession>
<keyword evidence="7" id="KW-0653">Protein transport</keyword>
<dbReference type="PANTHER" id="PTHR30558">
    <property type="entry name" value="EXBD MEMBRANE COMPONENT OF PMF-DRIVEN MACROMOLECULE IMPORT SYSTEM"/>
    <property type="match status" value="1"/>
</dbReference>
<name>A0ABY1PHS7_9RHOB</name>
<proteinExistence type="inferred from homology"/>
<dbReference type="Proteomes" id="UP001157961">
    <property type="component" value="Unassembled WGS sequence"/>
</dbReference>
<evidence type="ECO:0000256" key="5">
    <source>
        <dbReference type="ARBA" id="ARBA00022989"/>
    </source>
</evidence>
<comment type="caution">
    <text evidence="9">The sequence shown here is derived from an EMBL/GenBank/DDBJ whole genome shotgun (WGS) entry which is preliminary data.</text>
</comment>
<keyword evidence="5 8" id="KW-1133">Transmembrane helix</keyword>